<reference evidence="7" key="1">
    <citation type="submission" date="2022-07" db="EMBL/GenBank/DDBJ databases">
        <title>Phylogenomic reconstructions and comparative analyses of Kickxellomycotina fungi.</title>
        <authorList>
            <person name="Reynolds N.K."/>
            <person name="Stajich J.E."/>
            <person name="Barry K."/>
            <person name="Grigoriev I.V."/>
            <person name="Crous P."/>
            <person name="Smith M.E."/>
        </authorList>
    </citation>
    <scope>NUCLEOTIDE SEQUENCE</scope>
    <source>
        <strain evidence="7">RSA 1196</strain>
    </source>
</reference>
<dbReference type="OrthoDB" id="6347512at2759"/>
<evidence type="ECO:0000313" key="7">
    <source>
        <dbReference type="EMBL" id="KAJ1958942.1"/>
    </source>
</evidence>
<sequence length="557" mass="64164">LLRVYRLYRPTLVPSQWTNSAQSGRLKPLDLRWQATVLRIHSRWQPQANSALVPRIGPEGGAYFKHLLKVRLGTPLPDVSHFTVGHACPQPTGLHAHQTRYVLDAITNFTEFCRVIDRIELPDQLVSVLDNRFFHHLVAYTSDSDLMLRLDGWLDQYLGDLTVKIGQRADRTVELQLILEQVWALTRIIHRLLPAVENFLASFIRVWDGQMCVDVMFNLISYKTISPFETIYVWFLKPLHRLFKISSVAWKCRLLRCYQALLSMWLLTNKGSPLLRSQAWSNPLVGLDREATLNELIRHIDTLCLSALYAHPTNTAIQHVVLDHYEFLSTLPETHRVRTLPISSYRALHMLFFSGNPATVSRVADIIANYRLLFERIQQDPFLGNDSLEAATGLSMQDLTRFNHLLLDMCQCLWTQNAFSPSLDSRNASREAFDLPANFVGQLRTWFTDRGYDVRPSVSVLNGQGFYLFLCDFFAQHYYAQPSVLTAVPCPPVGPPFLFLTSQIFKETRVVKHQGRGNPETFSQFRTKFLEYLRNQGFRGVYKYLYVTIPSLAKQSR</sequence>
<name>A0A9W8E5T6_9FUNG</name>
<comment type="caution">
    <text evidence="7">The sequence shown here is derived from an EMBL/GenBank/DDBJ whole genome shotgun (WGS) entry which is preliminary data.</text>
</comment>
<keyword evidence="4" id="KW-0158">Chromosome</keyword>
<evidence type="ECO:0000256" key="3">
    <source>
        <dbReference type="ARBA" id="ARBA00005470"/>
    </source>
</evidence>
<keyword evidence="8" id="KW-1185">Reference proteome</keyword>
<keyword evidence="6" id="KW-0137">Centromere</keyword>
<proteinExistence type="inferred from homology"/>
<dbReference type="InterPro" id="IPR012485">
    <property type="entry name" value="CENP-I"/>
</dbReference>
<dbReference type="PANTHER" id="PTHR48208">
    <property type="entry name" value="CENTROMERE PROTEIN I"/>
    <property type="match status" value="1"/>
</dbReference>
<organism evidence="7 8">
    <name type="scientific">Dispira parvispora</name>
    <dbReference type="NCBI Taxonomy" id="1520584"/>
    <lineage>
        <taxon>Eukaryota</taxon>
        <taxon>Fungi</taxon>
        <taxon>Fungi incertae sedis</taxon>
        <taxon>Zoopagomycota</taxon>
        <taxon>Kickxellomycotina</taxon>
        <taxon>Dimargaritomycetes</taxon>
        <taxon>Dimargaritales</taxon>
        <taxon>Dimargaritaceae</taxon>
        <taxon>Dispira</taxon>
    </lineage>
</organism>
<dbReference type="GO" id="GO:0000939">
    <property type="term" value="C:inner kinetochore"/>
    <property type="evidence" value="ECO:0007669"/>
    <property type="project" value="TreeGrafter"/>
</dbReference>
<dbReference type="GO" id="GO:0000070">
    <property type="term" value="P:mitotic sister chromatid segregation"/>
    <property type="evidence" value="ECO:0007669"/>
    <property type="project" value="TreeGrafter"/>
</dbReference>
<gene>
    <name evidence="7" type="ORF">IWQ62_004813</name>
</gene>
<evidence type="ECO:0000256" key="5">
    <source>
        <dbReference type="ARBA" id="ARBA00023242"/>
    </source>
</evidence>
<dbReference type="GO" id="GO:0034080">
    <property type="term" value="P:CENP-A containing chromatin assembly"/>
    <property type="evidence" value="ECO:0007669"/>
    <property type="project" value="TreeGrafter"/>
</dbReference>
<evidence type="ECO:0000256" key="6">
    <source>
        <dbReference type="ARBA" id="ARBA00023328"/>
    </source>
</evidence>
<dbReference type="Proteomes" id="UP001150925">
    <property type="component" value="Unassembled WGS sequence"/>
</dbReference>
<evidence type="ECO:0000313" key="8">
    <source>
        <dbReference type="Proteomes" id="UP001150925"/>
    </source>
</evidence>
<dbReference type="PANTHER" id="PTHR48208:SF2">
    <property type="entry name" value="CENTROMERE PROTEIN I"/>
    <property type="match status" value="1"/>
</dbReference>
<keyword evidence="5" id="KW-0539">Nucleus</keyword>
<evidence type="ECO:0000256" key="1">
    <source>
        <dbReference type="ARBA" id="ARBA00004123"/>
    </source>
</evidence>
<feature type="non-terminal residue" evidence="7">
    <location>
        <position position="1"/>
    </location>
</feature>
<dbReference type="Pfam" id="PF07778">
    <property type="entry name" value="CENP-I"/>
    <property type="match status" value="1"/>
</dbReference>
<comment type="subcellular location">
    <subcellularLocation>
        <location evidence="2">Chromosome</location>
        <location evidence="2">Centromere</location>
    </subcellularLocation>
    <subcellularLocation>
        <location evidence="1">Nucleus</location>
    </subcellularLocation>
</comment>
<evidence type="ECO:0000256" key="2">
    <source>
        <dbReference type="ARBA" id="ARBA00004584"/>
    </source>
</evidence>
<comment type="similarity">
    <text evidence="3">Belongs to the CENP-I/CTF3 family.</text>
</comment>
<protein>
    <submittedName>
        <fullName evidence="7">Uncharacterized protein</fullName>
    </submittedName>
</protein>
<dbReference type="GO" id="GO:0005634">
    <property type="term" value="C:nucleus"/>
    <property type="evidence" value="ECO:0007669"/>
    <property type="project" value="UniProtKB-SubCell"/>
</dbReference>
<evidence type="ECO:0000256" key="4">
    <source>
        <dbReference type="ARBA" id="ARBA00022454"/>
    </source>
</evidence>
<dbReference type="EMBL" id="JANBPY010001724">
    <property type="protein sequence ID" value="KAJ1958942.1"/>
    <property type="molecule type" value="Genomic_DNA"/>
</dbReference>
<dbReference type="AlphaFoldDB" id="A0A9W8E5T6"/>
<accession>A0A9W8E5T6</accession>